<keyword evidence="3" id="KW-1185">Reference proteome</keyword>
<sequence>MTRLTYAIAKPVLLWALHFALIYALISAACAPRALLTQEVLVVTAAVLTLTAATLQIFWLWRTSSNGDSEPQSSDELLLRRAAWWTALISLIATLANLMPVLILPGCQG</sequence>
<dbReference type="RefSeq" id="WP_097107439.1">
    <property type="nucleotide sequence ID" value="NZ_OCPC01000002.1"/>
</dbReference>
<evidence type="ECO:0000313" key="3">
    <source>
        <dbReference type="Proteomes" id="UP000219465"/>
    </source>
</evidence>
<name>A0A286IAR1_9HYPH</name>
<gene>
    <name evidence="2" type="ORF">SAMN05877838_2043</name>
</gene>
<dbReference type="OrthoDB" id="7873321at2"/>
<protein>
    <submittedName>
        <fullName evidence="2">Uncharacterized protein</fullName>
    </submittedName>
</protein>
<keyword evidence="1" id="KW-0472">Membrane</keyword>
<reference evidence="3" key="1">
    <citation type="submission" date="2017-08" db="EMBL/GenBank/DDBJ databases">
        <authorList>
            <person name="Varghese N."/>
            <person name="Submissions S."/>
        </authorList>
    </citation>
    <scope>NUCLEOTIDE SEQUENCE [LARGE SCALE GENOMIC DNA]</scope>
    <source>
        <strain evidence="3">KCTC 23107</strain>
    </source>
</reference>
<dbReference type="Proteomes" id="UP000219465">
    <property type="component" value="Unassembled WGS sequence"/>
</dbReference>
<accession>A0A286IAR1</accession>
<feature type="transmembrane region" description="Helical" evidence="1">
    <location>
        <begin position="40"/>
        <end position="61"/>
    </location>
</feature>
<evidence type="ECO:0000313" key="2">
    <source>
        <dbReference type="EMBL" id="SOE17152.1"/>
    </source>
</evidence>
<dbReference type="EMBL" id="OCPC01000002">
    <property type="protein sequence ID" value="SOE17152.1"/>
    <property type="molecule type" value="Genomic_DNA"/>
</dbReference>
<organism evidence="2 3">
    <name type="scientific">Hoeflea halophila</name>
    <dbReference type="NCBI Taxonomy" id="714899"/>
    <lineage>
        <taxon>Bacteria</taxon>
        <taxon>Pseudomonadati</taxon>
        <taxon>Pseudomonadota</taxon>
        <taxon>Alphaproteobacteria</taxon>
        <taxon>Hyphomicrobiales</taxon>
        <taxon>Rhizobiaceae</taxon>
        <taxon>Hoeflea</taxon>
    </lineage>
</organism>
<dbReference type="PROSITE" id="PS51257">
    <property type="entry name" value="PROKAR_LIPOPROTEIN"/>
    <property type="match status" value="1"/>
</dbReference>
<dbReference type="AlphaFoldDB" id="A0A286IAR1"/>
<feature type="transmembrane region" description="Helical" evidence="1">
    <location>
        <begin position="82"/>
        <end position="103"/>
    </location>
</feature>
<keyword evidence="1" id="KW-1133">Transmembrane helix</keyword>
<feature type="transmembrane region" description="Helical" evidence="1">
    <location>
        <begin position="12"/>
        <end position="34"/>
    </location>
</feature>
<proteinExistence type="predicted"/>
<keyword evidence="1" id="KW-0812">Transmembrane</keyword>
<evidence type="ECO:0000256" key="1">
    <source>
        <dbReference type="SAM" id="Phobius"/>
    </source>
</evidence>